<evidence type="ECO:0000313" key="14">
    <source>
        <dbReference type="EMBL" id="AIF19386.1"/>
    </source>
</evidence>
<keyword evidence="9 10" id="KW-0694">RNA-binding</keyword>
<feature type="binding site" evidence="10">
    <location>
        <position position="144"/>
    </location>
    <ligand>
        <name>CTP</name>
        <dbReference type="ChEBI" id="CHEBI:37563"/>
    </ligand>
</feature>
<dbReference type="Gene3D" id="1.10.1410.30">
    <property type="entry name" value="CCA tRNA nucleotidyltransferase, domain 2"/>
    <property type="match status" value="1"/>
</dbReference>
<dbReference type="GO" id="GO:0001680">
    <property type="term" value="P:tRNA 3'-terminal CCA addition"/>
    <property type="evidence" value="ECO:0007669"/>
    <property type="project" value="UniProtKB-UniRule"/>
</dbReference>
<dbReference type="GO" id="GO:0000049">
    <property type="term" value="F:tRNA binding"/>
    <property type="evidence" value="ECO:0007669"/>
    <property type="project" value="UniProtKB-UniRule"/>
</dbReference>
<evidence type="ECO:0000256" key="9">
    <source>
        <dbReference type="ARBA" id="ARBA00022884"/>
    </source>
</evidence>
<comment type="cofactor">
    <cofactor evidence="10">
        <name>Mg(2+)</name>
        <dbReference type="ChEBI" id="CHEBI:18420"/>
    </cofactor>
</comment>
<evidence type="ECO:0000256" key="1">
    <source>
        <dbReference type="ARBA" id="ARBA00022679"/>
    </source>
</evidence>
<comment type="catalytic activity">
    <reaction evidence="10">
        <text>a tRNA with a 3' CCA end + 2 CTP + ATP = a tRNA with a 3' CCACCA end + 3 diphosphate</text>
        <dbReference type="Rhea" id="RHEA:76235"/>
        <dbReference type="Rhea" id="RHEA-COMP:10468"/>
        <dbReference type="Rhea" id="RHEA-COMP:18655"/>
        <dbReference type="ChEBI" id="CHEBI:30616"/>
        <dbReference type="ChEBI" id="CHEBI:33019"/>
        <dbReference type="ChEBI" id="CHEBI:37563"/>
        <dbReference type="ChEBI" id="CHEBI:83071"/>
        <dbReference type="ChEBI" id="CHEBI:195187"/>
    </reaction>
</comment>
<dbReference type="Pfam" id="PF09249">
    <property type="entry name" value="tRNA_NucTransf2"/>
    <property type="match status" value="1"/>
</dbReference>
<feature type="binding site" evidence="10">
    <location>
        <position position="48"/>
    </location>
    <ligand>
        <name>ATP</name>
        <dbReference type="ChEBI" id="CHEBI:30616"/>
    </ligand>
</feature>
<dbReference type="InterPro" id="IPR015329">
    <property type="entry name" value="tRNA_NucTransf2"/>
</dbReference>
<name>A0A075HSN6_9ARCH</name>
<dbReference type="Gene3D" id="3.30.70.1550">
    <property type="entry name" value="Archaeal tRNA CCA-adding enzyme catalytic domain"/>
    <property type="match status" value="1"/>
</dbReference>
<keyword evidence="8 10" id="KW-0460">Magnesium</keyword>
<keyword evidence="1 10" id="KW-0808">Transferase</keyword>
<feature type="binding site" evidence="10">
    <location>
        <position position="173"/>
    </location>
    <ligand>
        <name>CTP</name>
        <dbReference type="ChEBI" id="CHEBI:37563"/>
    </ligand>
</feature>
<dbReference type="PANTHER" id="PTHR39643:SF1">
    <property type="entry name" value="CCA-ADDING ENZYME"/>
    <property type="match status" value="1"/>
</dbReference>
<feature type="domain" description="CCA-adding enzyme C-terminal" evidence="13">
    <location>
        <begin position="286"/>
        <end position="412"/>
    </location>
</feature>
<dbReference type="Gene3D" id="3.30.70.590">
    <property type="entry name" value="Poly(A) polymerase predicted RNA binding domain"/>
    <property type="match status" value="1"/>
</dbReference>
<dbReference type="InterPro" id="IPR011068">
    <property type="entry name" value="NuclTrfase_I-like_C"/>
</dbReference>
<protein>
    <recommendedName>
        <fullName evidence="10">CCA-adding enzyme</fullName>
        <ecNumber evidence="10">2.7.7.72</ecNumber>
    </recommendedName>
    <alternativeName>
        <fullName evidence="10">CCA tRNA nucleotidyltransferase</fullName>
    </alternativeName>
    <alternativeName>
        <fullName evidence="10">tRNA CCA-pyrophosphorylase</fullName>
    </alternativeName>
    <alternativeName>
        <fullName evidence="10">tRNA adenylyl-/cytidylyl- transferase</fullName>
    </alternativeName>
    <alternativeName>
        <fullName evidence="10">tRNA nucleotidyltransferase</fullName>
    </alternativeName>
    <alternativeName>
        <fullName evidence="10">tRNA-NT</fullName>
    </alternativeName>
</protein>
<comment type="catalytic activity">
    <reaction evidence="10">
        <text>a tRNA precursor + 2 CTP + ATP = a tRNA with a 3' CCA end + 3 diphosphate</text>
        <dbReference type="Rhea" id="RHEA:14433"/>
        <dbReference type="Rhea" id="RHEA-COMP:10465"/>
        <dbReference type="Rhea" id="RHEA-COMP:10468"/>
        <dbReference type="ChEBI" id="CHEBI:30616"/>
        <dbReference type="ChEBI" id="CHEBI:33019"/>
        <dbReference type="ChEBI" id="CHEBI:37563"/>
        <dbReference type="ChEBI" id="CHEBI:74896"/>
        <dbReference type="ChEBI" id="CHEBI:83071"/>
        <dbReference type="EC" id="2.7.7.72"/>
    </reaction>
</comment>
<evidence type="ECO:0000256" key="3">
    <source>
        <dbReference type="ARBA" id="ARBA00022695"/>
    </source>
</evidence>
<dbReference type="NCBIfam" id="TIGR03671">
    <property type="entry name" value="cca_archaeal"/>
    <property type="match status" value="1"/>
</dbReference>
<keyword evidence="5 10" id="KW-0547">Nucleotide-binding</keyword>
<proteinExistence type="inferred from homology"/>
<dbReference type="EC" id="2.7.7.72" evidence="10"/>
<feature type="binding site" evidence="10">
    <location>
        <position position="60"/>
    </location>
    <ligand>
        <name>Mg(2+)</name>
        <dbReference type="ChEBI" id="CHEBI:18420"/>
    </ligand>
</feature>
<feature type="domain" description="tRNA nucleotidyltransferase substrate binding" evidence="12">
    <location>
        <begin position="158"/>
        <end position="272"/>
    </location>
</feature>
<feature type="binding site" evidence="10">
    <location>
        <position position="48"/>
    </location>
    <ligand>
        <name>CTP</name>
        <dbReference type="ChEBI" id="CHEBI:37563"/>
    </ligand>
</feature>
<dbReference type="PROSITE" id="PS50152">
    <property type="entry name" value="25A_SYNTH_3"/>
    <property type="match status" value="1"/>
</dbReference>
<dbReference type="Pfam" id="PF01909">
    <property type="entry name" value="NTP_transf_2"/>
    <property type="match status" value="1"/>
</dbReference>
<dbReference type="AlphaFoldDB" id="A0A075HSN6"/>
<organism evidence="14">
    <name type="scientific">uncultured marine thaumarchaeote KM3_86_F11</name>
    <dbReference type="NCBI Taxonomy" id="1456322"/>
    <lineage>
        <taxon>Archaea</taxon>
        <taxon>Nitrososphaerota</taxon>
        <taxon>environmental samples</taxon>
    </lineage>
</organism>
<dbReference type="InterPro" id="IPR002934">
    <property type="entry name" value="Polymerase_NTP_transf_dom"/>
</dbReference>
<dbReference type="SUPFAM" id="SSF55003">
    <property type="entry name" value="PAP/Archaeal CCA-adding enzyme, C-terminal domain"/>
    <property type="match status" value="1"/>
</dbReference>
<dbReference type="InterPro" id="IPR008229">
    <property type="entry name" value="CCA-adding_arc"/>
</dbReference>
<dbReference type="GO" id="GO:0005524">
    <property type="term" value="F:ATP binding"/>
    <property type="evidence" value="ECO:0007669"/>
    <property type="project" value="UniProtKB-UniRule"/>
</dbReference>
<sequence>MDKHRPSPSYSKKLIEFTNDLIYELWCNNDPDHNASHFPISDIVLGGSVAKGTWLKDSADIDIFIKLESDSTRKDLENSLEIGKKTLDSLNYSWKLRYSEHPYIESEVNLHGRDIKINIVSCFDVNPTDWNRGAHSAADRSPHHTDYILNNFTSSMKNEVRLLKQFLISNKIYGAEIKIQGFSGYFCELLILKYNTFQNVLKQISDFTPGNSIYFDDSHSKFTKLHEDSSIIMLDPVDPERNLGTAVSSQNLHKFIYLSQKFINNPSTSFFTKIDPKLNVSLADNLFLIHFKHDEKTIDTLWGQLRRSFNHVSNYVSKNDFTIVRSTISSNDKDQSSFIFLLDSLSLSDTRLHLGPFSYMKKESVAFIQKNKKQSLTFWIDSNGQINSLQPRKYPKIKDLLGDSINSANILGIAPGIKTSFQNTSKIHTGKSIISFSKNKSWLQESLGDVIGTESRLY</sequence>
<reference evidence="14" key="1">
    <citation type="journal article" date="2014" name="Genome Biol. Evol.">
        <title>Pangenome evidence for extensive interdomain horizontal transfer affecting lineage core and shell genes in uncultured planktonic thaumarchaeota and euryarchaeota.</title>
        <authorList>
            <person name="Deschamps P."/>
            <person name="Zivanovic Y."/>
            <person name="Moreira D."/>
            <person name="Rodriguez-Valera F."/>
            <person name="Lopez-Garcia P."/>
        </authorList>
    </citation>
    <scope>NUCLEOTIDE SEQUENCE</scope>
</reference>
<comment type="subunit">
    <text evidence="10">Homodimer.</text>
</comment>
<dbReference type="InterPro" id="IPR006116">
    <property type="entry name" value="NT_2-5OAS_ClassI-CCAase"/>
</dbReference>
<feature type="domain" description="Polymerase nucleotidyl transferase" evidence="11">
    <location>
        <begin position="36"/>
        <end position="100"/>
    </location>
</feature>
<dbReference type="SUPFAM" id="SSF81301">
    <property type="entry name" value="Nucleotidyltransferase"/>
    <property type="match status" value="1"/>
</dbReference>
<dbReference type="InterPro" id="IPR048833">
    <property type="entry name" value="CAA_C"/>
</dbReference>
<comment type="similarity">
    <text evidence="10">Belongs to the tRNA nucleotidyltransferase/poly(A) polymerase family. Archaeal CCA-adding enzyme subfamily.</text>
</comment>
<dbReference type="GO" id="GO:0160016">
    <property type="term" value="F:CCACCA tRNA nucleotidyltransferase activity"/>
    <property type="evidence" value="ECO:0007669"/>
    <property type="project" value="RHEA"/>
</dbReference>
<evidence type="ECO:0000256" key="4">
    <source>
        <dbReference type="ARBA" id="ARBA00022723"/>
    </source>
</evidence>
<dbReference type="CDD" id="cd05400">
    <property type="entry name" value="NT_2-5OAS_ClassI-CCAase"/>
    <property type="match status" value="1"/>
</dbReference>
<dbReference type="HAMAP" id="MF_01264">
    <property type="entry name" value="CCA_arch"/>
    <property type="match status" value="1"/>
</dbReference>
<comment type="function">
    <text evidence="10">Catalyzes the addition and repair of the essential 3'-terminal CCA sequence in tRNAs without using a nucleic acid template. Adds these three nucleotides in the order of C, C, and A to the tRNA nucleotide-73, using CTP and ATP as substrates and producing inorganic pyrophosphate. tRNA 3'-terminal CCA addition is required both for tRNA processing and repair. Also involved in tRNA surveillance by mediating tandem CCA addition to generate a CCACCA at the 3' terminus of unstable tRNAs. While stable tRNAs receive only 3'-terminal CCA, unstable tRNAs are marked with CCACCA and rapidly degraded.</text>
</comment>
<evidence type="ECO:0000256" key="5">
    <source>
        <dbReference type="ARBA" id="ARBA00022741"/>
    </source>
</evidence>
<evidence type="ECO:0000256" key="2">
    <source>
        <dbReference type="ARBA" id="ARBA00022694"/>
    </source>
</evidence>
<dbReference type="PANTHER" id="PTHR39643">
    <property type="entry name" value="CCA-ADDING ENZYME"/>
    <property type="match status" value="1"/>
</dbReference>
<keyword evidence="2 10" id="KW-0819">tRNA processing</keyword>
<dbReference type="GO" id="GO:0004810">
    <property type="term" value="F:CCA tRNA nucleotidyltransferase activity"/>
    <property type="evidence" value="ECO:0007669"/>
    <property type="project" value="UniProtKB-UniRule"/>
</dbReference>
<feature type="binding site" evidence="10">
    <location>
        <position position="51"/>
    </location>
    <ligand>
        <name>ATP</name>
        <dbReference type="ChEBI" id="CHEBI:30616"/>
    </ligand>
</feature>
<feature type="binding site" evidence="10">
    <location>
        <position position="51"/>
    </location>
    <ligand>
        <name>CTP</name>
        <dbReference type="ChEBI" id="CHEBI:37563"/>
    </ligand>
</feature>
<keyword evidence="6 10" id="KW-0692">RNA repair</keyword>
<evidence type="ECO:0000256" key="6">
    <source>
        <dbReference type="ARBA" id="ARBA00022800"/>
    </source>
</evidence>
<evidence type="ECO:0000256" key="8">
    <source>
        <dbReference type="ARBA" id="ARBA00022842"/>
    </source>
</evidence>
<dbReference type="EMBL" id="KF901136">
    <property type="protein sequence ID" value="AIF19386.1"/>
    <property type="molecule type" value="Genomic_DNA"/>
</dbReference>
<dbReference type="GO" id="GO:0000287">
    <property type="term" value="F:magnesium ion binding"/>
    <property type="evidence" value="ECO:0007669"/>
    <property type="project" value="UniProtKB-UniRule"/>
</dbReference>
<dbReference type="InterPro" id="IPR043519">
    <property type="entry name" value="NT_sf"/>
</dbReference>
<keyword evidence="3 10" id="KW-0548">Nucleotidyltransferase</keyword>
<feature type="binding site" evidence="10">
    <location>
        <position position="164"/>
    </location>
    <ligand>
        <name>CTP</name>
        <dbReference type="ChEBI" id="CHEBI:37563"/>
    </ligand>
</feature>
<keyword evidence="4 10" id="KW-0479">Metal-binding</keyword>
<feature type="binding site" evidence="10">
    <location>
        <position position="62"/>
    </location>
    <ligand>
        <name>Mg(2+)</name>
        <dbReference type="ChEBI" id="CHEBI:18420"/>
    </ligand>
</feature>
<accession>A0A075HSN6</accession>
<dbReference type="GO" id="GO:0042245">
    <property type="term" value="P:RNA repair"/>
    <property type="evidence" value="ECO:0007669"/>
    <property type="project" value="UniProtKB-KW"/>
</dbReference>
<evidence type="ECO:0000259" key="11">
    <source>
        <dbReference type="Pfam" id="PF01909"/>
    </source>
</evidence>
<dbReference type="Pfam" id="PF21133">
    <property type="entry name" value="CAA_C"/>
    <property type="match status" value="1"/>
</dbReference>
<dbReference type="InterPro" id="IPR042090">
    <property type="entry name" value="CCA_tRNA_nucleotrans_2"/>
</dbReference>
<evidence type="ECO:0000256" key="10">
    <source>
        <dbReference type="HAMAP-Rule" id="MF_01264"/>
    </source>
</evidence>
<feature type="binding site" evidence="10">
    <location>
        <position position="173"/>
    </location>
    <ligand>
        <name>ATP</name>
        <dbReference type="ChEBI" id="CHEBI:30616"/>
    </ligand>
</feature>
<evidence type="ECO:0000259" key="12">
    <source>
        <dbReference type="Pfam" id="PF09249"/>
    </source>
</evidence>
<dbReference type="PIRSF" id="PIRSF005335">
    <property type="entry name" value="CCA_arch"/>
    <property type="match status" value="1"/>
</dbReference>
<gene>
    <name evidence="10 14" type="primary">cca</name>
</gene>
<keyword evidence="7 10" id="KW-0067">ATP-binding</keyword>
<feature type="binding site" evidence="10">
    <location>
        <position position="164"/>
    </location>
    <ligand>
        <name>ATP</name>
        <dbReference type="ChEBI" id="CHEBI:30616"/>
    </ligand>
</feature>
<feature type="binding site" evidence="10">
    <location>
        <position position="144"/>
    </location>
    <ligand>
        <name>ATP</name>
        <dbReference type="ChEBI" id="CHEBI:30616"/>
    </ligand>
</feature>
<comment type="miscellaneous">
    <text evidence="10">A single active site specifically recognizes both ATP and CTP and is responsible for their addition.</text>
</comment>
<dbReference type="Gene3D" id="3.30.460.10">
    <property type="entry name" value="Beta Polymerase, domain 2"/>
    <property type="match status" value="1"/>
</dbReference>
<comment type="caution">
    <text evidence="10">Lacks conserved residue(s) required for the propagation of feature annotation.</text>
</comment>
<evidence type="ECO:0000259" key="13">
    <source>
        <dbReference type="Pfam" id="PF21133"/>
    </source>
</evidence>
<dbReference type="SUPFAM" id="SSF81631">
    <property type="entry name" value="PAP/OAS1 substrate-binding domain"/>
    <property type="match status" value="1"/>
</dbReference>
<evidence type="ECO:0000256" key="7">
    <source>
        <dbReference type="ARBA" id="ARBA00022840"/>
    </source>
</evidence>